<organismHost>
    <name type="scientific">Lolium perenne</name>
    <name type="common">Perennial ryegrass</name>
    <dbReference type="NCBI Taxonomy" id="4522"/>
</organismHost>
<organism evidence="4">
    <name type="scientific">Barley yellow dwarf virus (isolate MAV)</name>
    <name type="common">BYDV</name>
    <dbReference type="NCBI Taxonomy" id="2169984"/>
    <lineage>
        <taxon>Viruses</taxon>
        <taxon>Riboviria</taxon>
        <taxon>Orthornavirae</taxon>
        <taxon>Kitrinoviricota</taxon>
        <taxon>Tolucaviricetes</taxon>
        <taxon>Tolivirales</taxon>
        <taxon>Tombusviridae</taxon>
        <taxon>Regressovirinae</taxon>
        <taxon>Luteovirus</taxon>
        <taxon>Luteovirus mavhordei</taxon>
    </lineage>
</organism>
<organismHost>
    <name type="scientific">Zea mays</name>
    <name type="common">Maize</name>
    <dbReference type="NCBI Taxonomy" id="4577"/>
</organismHost>
<feature type="region of interest" description="Disordered" evidence="3">
    <location>
        <begin position="55"/>
        <end position="74"/>
    </location>
</feature>
<sequence>MAQGEQGALAQFGEWLWSNPIEPDPNDELVDAQEEEGQILYLDQQAGLRYSYSQSTTLRPTPQEQSSSVPTFRNAQRFQVEYSSPTTVTRSQTSRLSLSHTRPPIQSAQCLLNSTLRAHNQPWVATLTHSPSQNQQPKPSPPNRLTGRNSGRAR</sequence>
<keyword evidence="1" id="KW-0813">Transport</keyword>
<organismHost>
    <name type="scientific">Triticum aestivum</name>
    <name type="common">Wheat</name>
    <dbReference type="NCBI Taxonomy" id="4565"/>
</organismHost>
<dbReference type="Pfam" id="PF01659">
    <property type="entry name" value="Luteo_Vpg"/>
    <property type="match status" value="1"/>
</dbReference>
<dbReference type="GO" id="GO:0046740">
    <property type="term" value="P:transport of virus in host, cell to cell"/>
    <property type="evidence" value="ECO:0007669"/>
    <property type="project" value="UniProtKB-KW"/>
</dbReference>
<evidence type="ECO:0000256" key="3">
    <source>
        <dbReference type="SAM" id="MobiDB-lite"/>
    </source>
</evidence>
<reference evidence="4" key="1">
    <citation type="submission" date="2007-01" db="EMBL/GenBank/DDBJ databases">
        <title>Sequence variation of barley yellow dwarf viruses from New Zealand grasses.</title>
        <authorList>
            <person name="Delmiglio C."/>
            <person name="Pearson M.N."/>
        </authorList>
    </citation>
    <scope>NUCLEOTIDE SEQUENCE</scope>
    <source>
        <strain evidence="4">MAV SI-o4</strain>
    </source>
</reference>
<evidence type="ECO:0000313" key="4">
    <source>
        <dbReference type="EMBL" id="ABR26533.1"/>
    </source>
</evidence>
<organismHost>
    <name type="scientific">Avena sativa</name>
    <name type="common">Oat</name>
    <dbReference type="NCBI Taxonomy" id="4498"/>
</organismHost>
<protein>
    <submittedName>
        <fullName evidence="4">Movement protein P4</fullName>
    </submittedName>
</protein>
<organismHost>
    <name type="scientific">Avena byzantina</name>
    <dbReference type="NCBI Taxonomy" id="146531"/>
</organismHost>
<dbReference type="EMBL" id="EF408180">
    <property type="protein sequence ID" value="ABR26533.1"/>
    <property type="molecule type" value="Genomic_RNA"/>
</dbReference>
<organismHost>
    <name type="scientific">Oryza sativa</name>
    <name type="common">Rice</name>
    <dbReference type="NCBI Taxonomy" id="4530"/>
</organismHost>
<feature type="region of interest" description="Disordered" evidence="3">
    <location>
        <begin position="122"/>
        <end position="154"/>
    </location>
</feature>
<keyword evidence="2" id="KW-0916">Viral movement protein</keyword>
<proteinExistence type="predicted"/>
<organismHost>
    <name type="scientific">Lolium multiflorum</name>
    <name type="common">Italian ryegrass</name>
    <name type="synonym">Lolium perenne subsp. multiflorum</name>
    <dbReference type="NCBI Taxonomy" id="4521"/>
</organismHost>
<accession>B6RCI0</accession>
<dbReference type="PRINTS" id="PR00912">
    <property type="entry name" value="LVIRUSORF5"/>
</dbReference>
<evidence type="ECO:0000256" key="2">
    <source>
        <dbReference type="ARBA" id="ARBA00023031"/>
    </source>
</evidence>
<dbReference type="InterPro" id="IPR001964">
    <property type="entry name" value="Luteo_VPG"/>
</dbReference>
<organismHost>
    <name type="scientific">Secale cereale</name>
    <name type="common">Rye</name>
    <dbReference type="NCBI Taxonomy" id="4550"/>
</organismHost>
<evidence type="ECO:0000256" key="1">
    <source>
        <dbReference type="ARBA" id="ARBA00022448"/>
    </source>
</evidence>
<feature type="region of interest" description="Disordered" evidence="3">
    <location>
        <begin position="82"/>
        <end position="102"/>
    </location>
</feature>
<organismHost>
    <name type="scientific">Hordeum vulgare</name>
    <name type="common">Barley</name>
    <dbReference type="NCBI Taxonomy" id="4513"/>
</organismHost>
<name>B6RCI0_BYDVM</name>